<evidence type="ECO:0000256" key="1">
    <source>
        <dbReference type="ARBA" id="ARBA00010136"/>
    </source>
</evidence>
<feature type="binding site" evidence="9">
    <location>
        <position position="568"/>
    </location>
    <ligand>
        <name>Zn(2+)</name>
        <dbReference type="ChEBI" id="CHEBI:29105"/>
        <note>catalytic</note>
    </ligand>
</feature>
<feature type="active site" description="Proton acceptor" evidence="8">
    <location>
        <position position="546"/>
    </location>
</feature>
<keyword evidence="5" id="KW-0378">Hydrolase</keyword>
<evidence type="ECO:0000256" key="7">
    <source>
        <dbReference type="ARBA" id="ARBA00023049"/>
    </source>
</evidence>
<evidence type="ECO:0000256" key="3">
    <source>
        <dbReference type="ARBA" id="ARBA00022670"/>
    </source>
</evidence>
<dbReference type="InterPro" id="IPR024571">
    <property type="entry name" value="ERAP1-like_C_dom"/>
</dbReference>
<dbReference type="GO" id="GO:0042277">
    <property type="term" value="F:peptide binding"/>
    <property type="evidence" value="ECO:0007669"/>
    <property type="project" value="TreeGrafter"/>
</dbReference>
<evidence type="ECO:0000313" key="17">
    <source>
        <dbReference type="WBParaSite" id="Gr19_v10_g10174.t1"/>
    </source>
</evidence>
<evidence type="ECO:0000256" key="6">
    <source>
        <dbReference type="ARBA" id="ARBA00022833"/>
    </source>
</evidence>
<keyword evidence="3" id="KW-0645">Protease</keyword>
<name>A0A914GPB1_GLORO</name>
<dbReference type="GO" id="GO:0005737">
    <property type="term" value="C:cytoplasm"/>
    <property type="evidence" value="ECO:0007669"/>
    <property type="project" value="TreeGrafter"/>
</dbReference>
<dbReference type="Pfam" id="PF11838">
    <property type="entry name" value="ERAP1_C"/>
    <property type="match status" value="1"/>
</dbReference>
<dbReference type="FunFam" id="1.10.390.10:FF:000006">
    <property type="entry name" value="Puromycin-sensitive aminopeptidase"/>
    <property type="match status" value="1"/>
</dbReference>
<proteinExistence type="inferred from homology"/>
<keyword evidence="7" id="KW-0482">Metalloprotease</keyword>
<dbReference type="WBParaSite" id="Gr19_v10_g10174.t1">
    <property type="protein sequence ID" value="Gr19_v10_g10174.t1"/>
    <property type="gene ID" value="Gr19_v10_g10174"/>
</dbReference>
<dbReference type="Gene3D" id="2.60.40.1910">
    <property type="match status" value="1"/>
</dbReference>
<keyword evidence="4 9" id="KW-0479">Metal-binding</keyword>
<organism evidence="16 17">
    <name type="scientific">Globodera rostochiensis</name>
    <name type="common">Golden nematode worm</name>
    <name type="synonym">Heterodera rostochiensis</name>
    <dbReference type="NCBI Taxonomy" id="31243"/>
    <lineage>
        <taxon>Eukaryota</taxon>
        <taxon>Metazoa</taxon>
        <taxon>Ecdysozoa</taxon>
        <taxon>Nematoda</taxon>
        <taxon>Chromadorea</taxon>
        <taxon>Rhabditida</taxon>
        <taxon>Tylenchina</taxon>
        <taxon>Tylenchomorpha</taxon>
        <taxon>Tylenchoidea</taxon>
        <taxon>Heteroderidae</taxon>
        <taxon>Heteroderinae</taxon>
        <taxon>Globodera</taxon>
    </lineage>
</organism>
<evidence type="ECO:0000256" key="9">
    <source>
        <dbReference type="PIRSR" id="PIRSR634016-3"/>
    </source>
</evidence>
<feature type="binding site" evidence="9">
    <location>
        <position position="549"/>
    </location>
    <ligand>
        <name>Zn(2+)</name>
        <dbReference type="ChEBI" id="CHEBI:29105"/>
        <note>catalytic</note>
    </ligand>
</feature>
<keyword evidence="2" id="KW-0031">Aminopeptidase</keyword>
<dbReference type="GO" id="GO:0006508">
    <property type="term" value="P:proteolysis"/>
    <property type="evidence" value="ECO:0007669"/>
    <property type="project" value="UniProtKB-KW"/>
</dbReference>
<dbReference type="InterPro" id="IPR042097">
    <property type="entry name" value="Aminopeptidase_N-like_N_sf"/>
</dbReference>
<dbReference type="Pfam" id="PF01433">
    <property type="entry name" value="Peptidase_M1"/>
    <property type="match status" value="1"/>
</dbReference>
<evidence type="ECO:0000259" key="14">
    <source>
        <dbReference type="Pfam" id="PF11838"/>
    </source>
</evidence>
<dbReference type="PANTHER" id="PTHR11533">
    <property type="entry name" value="PROTEASE M1 ZINC METALLOPROTEASE"/>
    <property type="match status" value="1"/>
</dbReference>
<evidence type="ECO:0000256" key="2">
    <source>
        <dbReference type="ARBA" id="ARBA00022438"/>
    </source>
</evidence>
<dbReference type="InterPro" id="IPR001930">
    <property type="entry name" value="Peptidase_M1"/>
</dbReference>
<dbReference type="Gene3D" id="1.10.390.10">
    <property type="entry name" value="Neutral Protease Domain 2"/>
    <property type="match status" value="1"/>
</dbReference>
<dbReference type="Gene3D" id="2.60.40.1730">
    <property type="entry name" value="tricorn interacting facor f3 domain"/>
    <property type="match status" value="1"/>
</dbReference>
<reference evidence="17" key="1">
    <citation type="submission" date="2022-11" db="UniProtKB">
        <authorList>
            <consortium name="WormBaseParasite"/>
        </authorList>
    </citation>
    <scope>IDENTIFICATION</scope>
</reference>
<feature type="domain" description="Peptidase M1 membrane alanine aminopeptidase" evidence="13">
    <location>
        <begin position="474"/>
        <end position="705"/>
    </location>
</feature>
<evidence type="ECO:0000256" key="5">
    <source>
        <dbReference type="ARBA" id="ARBA00022801"/>
    </source>
</evidence>
<dbReference type="InterPro" id="IPR027268">
    <property type="entry name" value="Peptidase_M4/M1_CTD_sf"/>
</dbReference>
<keyword evidence="12" id="KW-0472">Membrane</keyword>
<dbReference type="InterPro" id="IPR014782">
    <property type="entry name" value="Peptidase_M1_dom"/>
</dbReference>
<evidence type="ECO:0000313" key="16">
    <source>
        <dbReference type="Proteomes" id="UP000887572"/>
    </source>
</evidence>
<dbReference type="PRINTS" id="PR00756">
    <property type="entry name" value="ALADIPTASE"/>
</dbReference>
<dbReference type="AlphaFoldDB" id="A0A914GPB1"/>
<keyword evidence="12" id="KW-0812">Transmembrane</keyword>
<dbReference type="Proteomes" id="UP000887572">
    <property type="component" value="Unplaced"/>
</dbReference>
<comment type="cofactor">
    <cofactor evidence="9">
        <name>Zn(2+)</name>
        <dbReference type="ChEBI" id="CHEBI:29105"/>
    </cofactor>
    <text evidence="9">Binds 1 zinc ion per subunit.</text>
</comment>
<dbReference type="SUPFAM" id="SSF55486">
    <property type="entry name" value="Metalloproteases ('zincins'), catalytic domain"/>
    <property type="match status" value="1"/>
</dbReference>
<dbReference type="CDD" id="cd09601">
    <property type="entry name" value="M1_APN-Q_like"/>
    <property type="match status" value="1"/>
</dbReference>
<dbReference type="SUPFAM" id="SSF63737">
    <property type="entry name" value="Leukotriene A4 hydrolase N-terminal domain"/>
    <property type="match status" value="1"/>
</dbReference>
<dbReference type="InterPro" id="IPR034016">
    <property type="entry name" value="M1_APN-typ"/>
</dbReference>
<evidence type="ECO:0000256" key="12">
    <source>
        <dbReference type="SAM" id="Phobius"/>
    </source>
</evidence>
<feature type="binding site" evidence="9">
    <location>
        <position position="545"/>
    </location>
    <ligand>
        <name>Zn(2+)</name>
        <dbReference type="ChEBI" id="CHEBI:29105"/>
        <note>catalytic</note>
    </ligand>
</feature>
<feature type="transmembrane region" description="Helical" evidence="12">
    <location>
        <begin position="181"/>
        <end position="206"/>
    </location>
</feature>
<dbReference type="Gene3D" id="1.25.50.20">
    <property type="match status" value="1"/>
</dbReference>
<dbReference type="InterPro" id="IPR045357">
    <property type="entry name" value="Aminopeptidase_N-like_N"/>
</dbReference>
<sequence>MGWATPDASVRWITWVFDLRHAPRTPISTTNWGNLAQKSAVSHISDRMRHWDGIDAVVGIGTNLFICSLPFCCCPQFASQLSLFWRHQQIPLNSSASSSTTTTTSFCAPSTGTSSAERRASSATTFNCSIASSTVNECAVMIVRRQSEECTTTTTSVLTDRGNEAGTSVRRSSRKWFGCCCSFRLAIVVLMPLLPIAVLLLCYLLLPSSVDRSEKPIAKDKSPILEDPLIRLPTDVLPIHYELHLKAYLPYRPAQLDFGTKNMTVDGHLRLLLLCRAPTDVLMLHAKALSIEHAKTAIWPDEMRQPGPRVIGCKELAGGNDLLELKLDKALLPGRKYVLEMDYKAKIGKAHEGGLYSGSYTSEDGEIRLLAATQMQPLDARRLLPCFDEPSFKADFSISVQHPEGTTVLSNAPLAHFRRVERGWSLSLFERTPKMATYLLALTVSDFKHKETSYKHVTIRVWVQPSKLAHTEHALEVTVRSLEYLEDYFGIPYPLKKLDIFGVPFLRVAAMENWGLIMSRQQNLVYTEGVQAKRERQFVTDVLAHEIAHMWFGDLVTMEWWDDLWLNEGFATIMGMKAADYAENSTSRTSQLFYEHTVKAFRFDQIAHQAHALSYKIGSVREVARRFDRITYLKAAAVLRMVERTVGDQMFKLGLRSFLRLFAYRNARSEDLLWALSTTMETSNQRNRAALAIVNFSLGEFMDSWTYQTGFPLISLKPARNASLLIADQEQFFYLAPVAPNPSRWKVPLFFDTTTANETLWLLENGPVTVPRGVLIDSNAHGYYRIQYDNETYRALICTLLTNHTQIELATRARLLEDAFTIARAGRLPFSLVLRMGEYLPAEHSYLPFLVFNNHVQLVLLLLRNHPKIEIFRQFVQQMLEPMYQRVFSTNVPLNDLSDTMREFAMIQLCHFDYAPCVNKSLTAFAQLKNKFFMIPPELRGSIYSTAIRLGTANDFEFIRRKYFAEEYDSEKGRILSGLVSTRSIELVNSLINEFFVDKRAFEEDFYGFLLKFVKSPILNQIVEYMRHNFRVFANRIRHPSIMKVVLTYVTKWMQSERELEELDAFERENAIDLRDLRLLAYLKELRMEIRANIEFVGRGAVQIFDFLDQRRDRKTAADDVDEAKTADTPDWCQWRDNRHEESFVLSWHHRQIAEFNFSQKSLLLCKIHMSYMRFIIPPALFVVLLAFVVLLDATGMPKSGMCCCCNSAPAAPPPPSSCCGRRKRQGVLSELMEWERRVSCCTATGRKRRAIGAPVSKRLEFWALNHFGTKMF</sequence>
<dbReference type="GO" id="GO:0016020">
    <property type="term" value="C:membrane"/>
    <property type="evidence" value="ECO:0007669"/>
    <property type="project" value="TreeGrafter"/>
</dbReference>
<evidence type="ECO:0000256" key="4">
    <source>
        <dbReference type="ARBA" id="ARBA00022723"/>
    </source>
</evidence>
<feature type="region of interest" description="Disordered" evidence="11">
    <location>
        <begin position="94"/>
        <end position="115"/>
    </location>
</feature>
<evidence type="ECO:0000259" key="15">
    <source>
        <dbReference type="Pfam" id="PF17900"/>
    </source>
</evidence>
<dbReference type="GO" id="GO:0070006">
    <property type="term" value="F:metalloaminopeptidase activity"/>
    <property type="evidence" value="ECO:0007669"/>
    <property type="project" value="TreeGrafter"/>
</dbReference>
<evidence type="ECO:0000256" key="10">
    <source>
        <dbReference type="PIRSR" id="PIRSR634016-4"/>
    </source>
</evidence>
<dbReference type="GO" id="GO:0005615">
    <property type="term" value="C:extracellular space"/>
    <property type="evidence" value="ECO:0007669"/>
    <property type="project" value="TreeGrafter"/>
</dbReference>
<keyword evidence="12" id="KW-1133">Transmembrane helix</keyword>
<feature type="domain" description="ERAP1-like C-terminal" evidence="14">
    <location>
        <begin position="774"/>
        <end position="1070"/>
    </location>
</feature>
<feature type="transmembrane region" description="Helical" evidence="12">
    <location>
        <begin position="1172"/>
        <end position="1192"/>
    </location>
</feature>
<dbReference type="GO" id="GO:0043171">
    <property type="term" value="P:peptide catabolic process"/>
    <property type="evidence" value="ECO:0007669"/>
    <property type="project" value="TreeGrafter"/>
</dbReference>
<evidence type="ECO:0000256" key="11">
    <source>
        <dbReference type="SAM" id="MobiDB-lite"/>
    </source>
</evidence>
<evidence type="ECO:0000259" key="13">
    <source>
        <dbReference type="Pfam" id="PF01433"/>
    </source>
</evidence>
<dbReference type="GO" id="GO:0008270">
    <property type="term" value="F:zinc ion binding"/>
    <property type="evidence" value="ECO:0007669"/>
    <property type="project" value="InterPro"/>
</dbReference>
<dbReference type="InterPro" id="IPR050344">
    <property type="entry name" value="Peptidase_M1_aminopeptidases"/>
</dbReference>
<keyword evidence="6 9" id="KW-0862">Zinc</keyword>
<evidence type="ECO:0000256" key="8">
    <source>
        <dbReference type="PIRSR" id="PIRSR634016-1"/>
    </source>
</evidence>
<dbReference type="PANTHER" id="PTHR11533:SF299">
    <property type="entry name" value="AMINOPEPTIDASE"/>
    <property type="match status" value="1"/>
</dbReference>
<comment type="similarity">
    <text evidence="1">Belongs to the peptidase M1 family.</text>
</comment>
<feature type="domain" description="Aminopeptidase N-like N-terminal" evidence="15">
    <location>
        <begin position="238"/>
        <end position="439"/>
    </location>
</feature>
<dbReference type="Pfam" id="PF17900">
    <property type="entry name" value="Peptidase_M1_N"/>
    <property type="match status" value="1"/>
</dbReference>
<protein>
    <submittedName>
        <fullName evidence="17">Puromycin-sensitive aminopeptidase</fullName>
    </submittedName>
</protein>
<feature type="site" description="Transition state stabilizer" evidence="10">
    <location>
        <position position="632"/>
    </location>
</feature>
<keyword evidence="16" id="KW-1185">Reference proteome</keyword>
<accession>A0A914GPB1</accession>